<protein>
    <submittedName>
        <fullName evidence="2">Uncharacterized protein</fullName>
    </submittedName>
</protein>
<accession>A0A1D2N570</accession>
<feature type="compositionally biased region" description="Basic and acidic residues" evidence="1">
    <location>
        <begin position="481"/>
        <end position="494"/>
    </location>
</feature>
<feature type="compositionally biased region" description="Basic and acidic residues" evidence="1">
    <location>
        <begin position="372"/>
        <end position="391"/>
    </location>
</feature>
<feature type="region of interest" description="Disordered" evidence="1">
    <location>
        <begin position="1008"/>
        <end position="1027"/>
    </location>
</feature>
<feature type="region of interest" description="Disordered" evidence="1">
    <location>
        <begin position="112"/>
        <end position="587"/>
    </location>
</feature>
<dbReference type="EMBL" id="LJIJ01000207">
    <property type="protein sequence ID" value="ODN00417.1"/>
    <property type="molecule type" value="Genomic_DNA"/>
</dbReference>
<feature type="compositionally biased region" description="Acidic residues" evidence="1">
    <location>
        <begin position="415"/>
        <end position="431"/>
    </location>
</feature>
<feature type="compositionally biased region" description="Basic and acidic residues" evidence="1">
    <location>
        <begin position="335"/>
        <end position="361"/>
    </location>
</feature>
<feature type="region of interest" description="Disordered" evidence="1">
    <location>
        <begin position="64"/>
        <end position="91"/>
    </location>
</feature>
<feature type="compositionally biased region" description="Low complexity" evidence="1">
    <location>
        <begin position="673"/>
        <end position="694"/>
    </location>
</feature>
<name>A0A1D2N570_ORCCI</name>
<keyword evidence="3" id="KW-1185">Reference proteome</keyword>
<feature type="region of interest" description="Disordered" evidence="1">
    <location>
        <begin position="602"/>
        <end position="636"/>
    </location>
</feature>
<feature type="compositionally biased region" description="Basic and acidic residues" evidence="1">
    <location>
        <begin position="402"/>
        <end position="414"/>
    </location>
</feature>
<feature type="compositionally biased region" description="Basic and acidic residues" evidence="1">
    <location>
        <begin position="310"/>
        <end position="323"/>
    </location>
</feature>
<feature type="compositionally biased region" description="Polar residues" evidence="1">
    <location>
        <begin position="1063"/>
        <end position="1081"/>
    </location>
</feature>
<feature type="compositionally biased region" description="Basic residues" evidence="1">
    <location>
        <begin position="211"/>
        <end position="221"/>
    </location>
</feature>
<reference evidence="2 3" key="1">
    <citation type="journal article" date="2016" name="Genome Biol. Evol.">
        <title>Gene Family Evolution Reflects Adaptation to Soil Environmental Stressors in the Genome of the Collembolan Orchesella cincta.</title>
        <authorList>
            <person name="Faddeeva-Vakhrusheva A."/>
            <person name="Derks M.F."/>
            <person name="Anvar S.Y."/>
            <person name="Agamennone V."/>
            <person name="Suring W."/>
            <person name="Smit S."/>
            <person name="van Straalen N.M."/>
            <person name="Roelofs D."/>
        </authorList>
    </citation>
    <scope>NUCLEOTIDE SEQUENCE [LARGE SCALE GENOMIC DNA]</scope>
    <source>
        <tissue evidence="2">Mixed pool</tissue>
    </source>
</reference>
<feature type="compositionally biased region" description="Basic residues" evidence="1">
    <location>
        <begin position="178"/>
        <end position="189"/>
    </location>
</feature>
<feature type="compositionally biased region" description="Basic and acidic residues" evidence="1">
    <location>
        <begin position="619"/>
        <end position="633"/>
    </location>
</feature>
<feature type="compositionally biased region" description="Polar residues" evidence="1">
    <location>
        <begin position="112"/>
        <end position="138"/>
    </location>
</feature>
<dbReference type="Proteomes" id="UP000094527">
    <property type="component" value="Unassembled WGS sequence"/>
</dbReference>
<feature type="compositionally biased region" description="Basic residues" evidence="1">
    <location>
        <begin position="324"/>
        <end position="334"/>
    </location>
</feature>
<feature type="compositionally biased region" description="Basic and acidic residues" evidence="1">
    <location>
        <begin position="155"/>
        <end position="173"/>
    </location>
</feature>
<evidence type="ECO:0000256" key="1">
    <source>
        <dbReference type="SAM" id="MobiDB-lite"/>
    </source>
</evidence>
<feature type="compositionally biased region" description="Polar residues" evidence="1">
    <location>
        <begin position="733"/>
        <end position="743"/>
    </location>
</feature>
<evidence type="ECO:0000313" key="3">
    <source>
        <dbReference type="Proteomes" id="UP000094527"/>
    </source>
</evidence>
<feature type="compositionally biased region" description="Basic and acidic residues" evidence="1">
    <location>
        <begin position="432"/>
        <end position="468"/>
    </location>
</feature>
<sequence length="1150" mass="128157">MQILIDHSADVNMLMRSGKGAPLTPLDAAITKGNSAVAKFLQLHGGLPHGLNDSTIQRRLNRSIDSHRSPGSSMQSQLGSHHDPSPEDTHRAFISPEAFDTSVSYSHVIASKQGTNSTGPFLATSTPIMDDSVQTDPSPSVRDMHVQVSDDFGLDDEHSSSSRRGKGGDKDDSSSTASHRKSERRRRRNTPRESSNSSSPEHDRSSQKTSRASKKSSRRSSKRSESLSQSSSTRQSEDRDLNVSKRSRSVSQEKLSEGAESESPTKDNVSKVITPHESSEALLDTTLVDEKFSELENVGVQSSETDAREEDLGSGDKEEESEKRSRKRRSKSKTPVRDEVDEGPKPETSEIDTKSQDEENKNGQNEVTADVEEPRPESRKESILKTRENSAKRTSVSWQDEADQKSSSKEIESKPEDDDIDDNDEEGEKEEQEVKTESEPPPPEEEREKKPEIENKDKEIEPVSEKIESTGSVDDNLNNEDDSKASGETSRGDDYPDEIEQGKLIDLQEAARRRSQSKPVSRERSVDNSDASSRSAHKHCFEKEKQPKTVRKPGAPSSNRNARSNSNNKNNVSPARTPSRKIPATSEEREIFLQEQILAGKHAKSLAAPSRGGYGSRRSSREDNAGGDFRDSGFSDQMLMNTSASDEYRHARKVAQGTKTSSSVSMKRRYTTTKRPGSSSTSKRKSIFSSSAKKVTYRDRNRFNDSVTVNQLMLEQQQTDLLLAMAERDADDSTSTRGDSITSDDLLDPTGGDRRRRKVVATRPRSKLTFSRGEDVSESRLSPRVVMKSTDVDTPISVTQAMQASMRKYNLERSIFQQLLELKRLQIRAGKANEQVLVKRLADTYKKAGLAINFREYNGPYTFKNFEKYLYVYFKIRMKFVFIYYSLTLPQKTDQLRLLQANRKIVPRFAPSDDLEKLSLALKKMNATKLPYLEDEERSSSCCAENPCSHTTHRCHHAAHAYTGVPCAAYIGKGRKSTFLPKVNPLKAPGPTQVDPMTRHSVLKDMEPSSKNVSPMHISISPRNDTQSPITLEVQQGQSTQVFTLPTQTLDPTKNYYVSLSIKPTNNSVNSNNISGATPTANKYNFHNHHHHQNGNTPTSVPRNNPGDLVDDGSISAPPPPAENDPELNVDVERDKHNQKNSTFQNISGN</sequence>
<feature type="region of interest" description="Disordered" evidence="1">
    <location>
        <begin position="652"/>
        <end position="694"/>
    </location>
</feature>
<evidence type="ECO:0000313" key="2">
    <source>
        <dbReference type="EMBL" id="ODN00417.1"/>
    </source>
</evidence>
<feature type="compositionally biased region" description="Basic residues" evidence="1">
    <location>
        <begin position="754"/>
        <end position="766"/>
    </location>
</feature>
<feature type="compositionally biased region" description="Basic and acidic residues" evidence="1">
    <location>
        <begin position="80"/>
        <end position="91"/>
    </location>
</feature>
<organism evidence="2 3">
    <name type="scientific">Orchesella cincta</name>
    <name type="common">Springtail</name>
    <name type="synonym">Podura cincta</name>
    <dbReference type="NCBI Taxonomy" id="48709"/>
    <lineage>
        <taxon>Eukaryota</taxon>
        <taxon>Metazoa</taxon>
        <taxon>Ecdysozoa</taxon>
        <taxon>Arthropoda</taxon>
        <taxon>Hexapoda</taxon>
        <taxon>Collembola</taxon>
        <taxon>Entomobryomorpha</taxon>
        <taxon>Entomobryoidea</taxon>
        <taxon>Orchesellidae</taxon>
        <taxon>Orchesellinae</taxon>
        <taxon>Orchesella</taxon>
    </lineage>
</organism>
<feature type="region of interest" description="Disordered" evidence="1">
    <location>
        <begin position="1063"/>
        <end position="1150"/>
    </location>
</feature>
<proteinExistence type="predicted"/>
<feature type="compositionally biased region" description="Polar residues" evidence="1">
    <location>
        <begin position="1140"/>
        <end position="1150"/>
    </location>
</feature>
<feature type="compositionally biased region" description="Polar residues" evidence="1">
    <location>
        <begin position="69"/>
        <end position="79"/>
    </location>
</feature>
<dbReference type="AlphaFoldDB" id="A0A1D2N570"/>
<feature type="region of interest" description="Disordered" evidence="1">
    <location>
        <begin position="728"/>
        <end position="775"/>
    </location>
</feature>
<dbReference type="OrthoDB" id="10258888at2759"/>
<dbReference type="OMA" id="MHISISP"/>
<comment type="caution">
    <text evidence="2">The sequence shown here is derived from an EMBL/GenBank/DDBJ whole genome shotgun (WGS) entry which is preliminary data.</text>
</comment>
<dbReference type="STRING" id="48709.A0A1D2N570"/>
<feature type="compositionally biased region" description="Low complexity" evidence="1">
    <location>
        <begin position="555"/>
        <end position="576"/>
    </location>
</feature>
<gene>
    <name evidence="2" type="ORF">Ocin01_06242</name>
</gene>